<dbReference type="SUPFAM" id="SSF47413">
    <property type="entry name" value="lambda repressor-like DNA-binding domains"/>
    <property type="match status" value="1"/>
</dbReference>
<sequence length="330" mass="36481">MVTINDIAKLSGVSRTTVSRVLNNSGYVSEKAKKRVLEVIKETGYVPSEQAKSLRTKKSKVIGVILPKISTETSSRVVDGIDRELSNHGYHILLANANLDTDKEIEHFKLLQSRRVDGIILVATNIEDRLIQTIKDVNVPVVALGQDVPGVSSVLYDDYHAAFDVTSLFIKRGHKRIGFIGVDETDRAVGYERKKAYFDAMEKARLNVDPAWVQKGVFDIESGEKAMLTMLADSKEAPTAIFAVTDRLAIGAMQALKKKGIKIPEEMSVMGIGASDLSKYVTPSLSTVDYYNEKAGTETAKLMIEHIKNITEMTRKLSMSYGLIIRDSLL</sequence>
<evidence type="ECO:0000313" key="6">
    <source>
        <dbReference type="Proteomes" id="UP000198571"/>
    </source>
</evidence>
<dbReference type="Gene3D" id="3.40.50.2300">
    <property type="match status" value="2"/>
</dbReference>
<dbReference type="InterPro" id="IPR000843">
    <property type="entry name" value="HTH_LacI"/>
</dbReference>
<dbReference type="PANTHER" id="PTHR30146:SF146">
    <property type="entry name" value="HTH-TYPE TRANSCRIPTIONAL REGULATOR TRER"/>
    <property type="match status" value="1"/>
</dbReference>
<keyword evidence="3" id="KW-0804">Transcription</keyword>
<dbReference type="SMART" id="SM00354">
    <property type="entry name" value="HTH_LACI"/>
    <property type="match status" value="1"/>
</dbReference>
<evidence type="ECO:0000256" key="2">
    <source>
        <dbReference type="ARBA" id="ARBA00023125"/>
    </source>
</evidence>
<dbReference type="AlphaFoldDB" id="A0A1H9WRX6"/>
<evidence type="ECO:0000313" key="5">
    <source>
        <dbReference type="EMBL" id="SES36668.1"/>
    </source>
</evidence>
<dbReference type="Proteomes" id="UP000198571">
    <property type="component" value="Unassembled WGS sequence"/>
</dbReference>
<dbReference type="CDD" id="cd01542">
    <property type="entry name" value="PBP1_TreR-like"/>
    <property type="match status" value="1"/>
</dbReference>
<gene>
    <name evidence="5" type="ORF">SAMN05518684_11965</name>
</gene>
<dbReference type="PROSITE" id="PS50932">
    <property type="entry name" value="HTH_LACI_2"/>
    <property type="match status" value="1"/>
</dbReference>
<dbReference type="EMBL" id="FOGT01000019">
    <property type="protein sequence ID" value="SES36668.1"/>
    <property type="molecule type" value="Genomic_DNA"/>
</dbReference>
<keyword evidence="2" id="KW-0238">DNA-binding</keyword>
<dbReference type="PANTHER" id="PTHR30146">
    <property type="entry name" value="LACI-RELATED TRANSCRIPTIONAL REPRESSOR"/>
    <property type="match status" value="1"/>
</dbReference>
<evidence type="ECO:0000256" key="3">
    <source>
        <dbReference type="ARBA" id="ARBA00023163"/>
    </source>
</evidence>
<protein>
    <submittedName>
        <fullName evidence="5">LacI family transcriptional regulator, sucrose operon repressor</fullName>
    </submittedName>
</protein>
<keyword evidence="1" id="KW-0805">Transcription regulation</keyword>
<accession>A0A1H9WRX6</accession>
<dbReference type="Pfam" id="PF13377">
    <property type="entry name" value="Peripla_BP_3"/>
    <property type="match status" value="1"/>
</dbReference>
<dbReference type="CDD" id="cd01392">
    <property type="entry name" value="HTH_LacI"/>
    <property type="match status" value="1"/>
</dbReference>
<organism evidence="5 6">
    <name type="scientific">Salipaludibacillus aurantiacus</name>
    <dbReference type="NCBI Taxonomy" id="1601833"/>
    <lineage>
        <taxon>Bacteria</taxon>
        <taxon>Bacillati</taxon>
        <taxon>Bacillota</taxon>
        <taxon>Bacilli</taxon>
        <taxon>Bacillales</taxon>
        <taxon>Bacillaceae</taxon>
    </lineage>
</organism>
<dbReference type="Pfam" id="PF00356">
    <property type="entry name" value="LacI"/>
    <property type="match status" value="1"/>
</dbReference>
<dbReference type="STRING" id="1601833.SAMN05518684_11965"/>
<proteinExistence type="predicted"/>
<dbReference type="InterPro" id="IPR010982">
    <property type="entry name" value="Lambda_DNA-bd_dom_sf"/>
</dbReference>
<evidence type="ECO:0000259" key="4">
    <source>
        <dbReference type="PROSITE" id="PS50932"/>
    </source>
</evidence>
<name>A0A1H9WRX6_9BACI</name>
<dbReference type="InterPro" id="IPR046335">
    <property type="entry name" value="LacI/GalR-like_sensor"/>
</dbReference>
<dbReference type="Gene3D" id="1.10.260.40">
    <property type="entry name" value="lambda repressor-like DNA-binding domains"/>
    <property type="match status" value="1"/>
</dbReference>
<dbReference type="GO" id="GO:0003700">
    <property type="term" value="F:DNA-binding transcription factor activity"/>
    <property type="evidence" value="ECO:0007669"/>
    <property type="project" value="TreeGrafter"/>
</dbReference>
<dbReference type="RefSeq" id="WP_093055151.1">
    <property type="nucleotide sequence ID" value="NZ_FOGT01000019.1"/>
</dbReference>
<evidence type="ECO:0000256" key="1">
    <source>
        <dbReference type="ARBA" id="ARBA00023015"/>
    </source>
</evidence>
<dbReference type="GO" id="GO:0000976">
    <property type="term" value="F:transcription cis-regulatory region binding"/>
    <property type="evidence" value="ECO:0007669"/>
    <property type="project" value="TreeGrafter"/>
</dbReference>
<dbReference type="PRINTS" id="PR00036">
    <property type="entry name" value="HTHLACI"/>
</dbReference>
<dbReference type="PROSITE" id="PS00356">
    <property type="entry name" value="HTH_LACI_1"/>
    <property type="match status" value="1"/>
</dbReference>
<dbReference type="InterPro" id="IPR028082">
    <property type="entry name" value="Peripla_BP_I"/>
</dbReference>
<dbReference type="SUPFAM" id="SSF53822">
    <property type="entry name" value="Periplasmic binding protein-like I"/>
    <property type="match status" value="1"/>
</dbReference>
<reference evidence="6" key="1">
    <citation type="submission" date="2016-10" db="EMBL/GenBank/DDBJ databases">
        <authorList>
            <person name="Varghese N."/>
            <person name="Submissions S."/>
        </authorList>
    </citation>
    <scope>NUCLEOTIDE SEQUENCE [LARGE SCALE GENOMIC DNA]</scope>
    <source>
        <strain evidence="6">S9</strain>
    </source>
</reference>
<dbReference type="OrthoDB" id="3180992at2"/>
<keyword evidence="6" id="KW-1185">Reference proteome</keyword>
<feature type="domain" description="HTH lacI-type" evidence="4">
    <location>
        <begin position="2"/>
        <end position="56"/>
    </location>
</feature>